<evidence type="ECO:0000256" key="4">
    <source>
        <dbReference type="ARBA" id="ARBA00022606"/>
    </source>
</evidence>
<feature type="transmembrane region" description="Helical" evidence="11">
    <location>
        <begin position="197"/>
        <end position="222"/>
    </location>
</feature>
<keyword evidence="10" id="KW-0675">Receptor</keyword>
<evidence type="ECO:0000256" key="5">
    <source>
        <dbReference type="ARBA" id="ARBA00022692"/>
    </source>
</evidence>
<comment type="subcellular location">
    <subcellularLocation>
        <location evidence="1">Membrane</location>
        <topology evidence="1">Multi-pass membrane protein</topology>
    </subcellularLocation>
</comment>
<name>D2SCA9_GEOOG</name>
<dbReference type="OrthoDB" id="30586at2"/>
<keyword evidence="8" id="KW-0157">Chromophore</keyword>
<keyword evidence="9 11" id="KW-0472">Membrane</keyword>
<evidence type="ECO:0000256" key="7">
    <source>
        <dbReference type="ARBA" id="ARBA00022989"/>
    </source>
</evidence>
<dbReference type="SUPFAM" id="SSF81321">
    <property type="entry name" value="Family A G protein-coupled receptor-like"/>
    <property type="match status" value="1"/>
</dbReference>
<dbReference type="Pfam" id="PF01036">
    <property type="entry name" value="Bac_rhodopsin"/>
    <property type="match status" value="1"/>
</dbReference>
<evidence type="ECO:0000256" key="8">
    <source>
        <dbReference type="ARBA" id="ARBA00022991"/>
    </source>
</evidence>
<keyword evidence="13" id="KW-1185">Reference proteome</keyword>
<keyword evidence="6" id="KW-0681">Retinal protein</keyword>
<accession>D2SCA9</accession>
<dbReference type="KEGG" id="gob:Gobs_3652"/>
<evidence type="ECO:0000313" key="13">
    <source>
        <dbReference type="Proteomes" id="UP000001382"/>
    </source>
</evidence>
<sequence>MSGVTGAPDTPTSQPIVRLPCAVGGVPGTGPPAPEPPEWSVDPTDPPVPELQTMPLGLYDVVQFAILGAGFALLAYFLYSLTSRDEVSARYRPSSYAALCLAAVATVAYLLLYLDWDSGFRLEDGVYVPNEEARTTESTRYIDWSITVPLLTVELLAVCSLTGAAARRLRSSTMAAAFLMIVTGYLGAQVLDQGRDRVALVVWGLISTAFFAYLYVALIGAVRRSLPTMGPEAAVSLRNATIVLLSSFGIYPLVYAVPVFADVTPAWFTAMQVGYSAADVVAKIGFGVLVHKVAKLRTAEDVAAGVDTHPEPVWSSNVHKSDGVLPEVGRIAPALLDRLGTSPGREVLRRSDAVPGAAGRRREDT</sequence>
<dbReference type="InterPro" id="IPR001425">
    <property type="entry name" value="Arc/bac/fun_rhodopsins"/>
</dbReference>
<dbReference type="PANTHER" id="PTHR28286">
    <property type="match status" value="1"/>
</dbReference>
<dbReference type="HOGENOM" id="CLU_054785_3_1_11"/>
<keyword evidence="5 11" id="KW-0812">Transmembrane</keyword>
<feature type="transmembrane region" description="Helical" evidence="11">
    <location>
        <begin position="267"/>
        <end position="290"/>
    </location>
</feature>
<evidence type="ECO:0000256" key="11">
    <source>
        <dbReference type="SAM" id="Phobius"/>
    </source>
</evidence>
<keyword evidence="7 11" id="KW-1133">Transmembrane helix</keyword>
<feature type="transmembrane region" description="Helical" evidence="11">
    <location>
        <begin position="173"/>
        <end position="191"/>
    </location>
</feature>
<dbReference type="PRINTS" id="PR00251">
    <property type="entry name" value="BACTRLOPSIN"/>
</dbReference>
<dbReference type="GO" id="GO:0016020">
    <property type="term" value="C:membrane"/>
    <property type="evidence" value="ECO:0007669"/>
    <property type="project" value="UniProtKB-SubCell"/>
</dbReference>
<reference evidence="12 13" key="1">
    <citation type="journal article" date="2010" name="Stand. Genomic Sci.">
        <title>Complete genome sequence of Geodermatophilus obscurus type strain (G-20).</title>
        <authorList>
            <person name="Ivanova N."/>
            <person name="Sikorski J."/>
            <person name="Jando M."/>
            <person name="Munk C."/>
            <person name="Lapidus A."/>
            <person name="Glavina Del Rio T."/>
            <person name="Copeland A."/>
            <person name="Tice H."/>
            <person name="Cheng J.-F."/>
            <person name="Lucas S."/>
            <person name="Chen F."/>
            <person name="Nolan M."/>
            <person name="Bruce D."/>
            <person name="Goodwin L."/>
            <person name="Pitluck S."/>
            <person name="Mavromatis K."/>
            <person name="Mikhailova N."/>
            <person name="Pati A."/>
            <person name="Chen A."/>
            <person name="Palaniappan K."/>
            <person name="Land M."/>
            <person name="Hauser L."/>
            <person name="Chang Y.-J."/>
            <person name="Jeffries C.D."/>
            <person name="Meincke L."/>
            <person name="Brettin T."/>
            <person name="Detter J.C."/>
            <person name="Detter J.C."/>
            <person name="Rohde M."/>
            <person name="Goeker M."/>
            <person name="Bristow J."/>
            <person name="Eisen J.A."/>
            <person name="Markowitz V."/>
            <person name="Hugenholtz P."/>
            <person name="Kyrpides N.C."/>
            <person name="Klenk H.-P."/>
        </authorList>
    </citation>
    <scope>NUCLEOTIDE SEQUENCE [LARGE SCALE GENOMIC DNA]</scope>
    <source>
        <strain evidence="13">ATCC 25078 / DSM 43160 / JCM 3152 / KCC A-0152 / KCTC 9177 / NBRC 13315 / NRRL B-3577 / G-20</strain>
    </source>
</reference>
<dbReference type="Proteomes" id="UP000001382">
    <property type="component" value="Chromosome"/>
</dbReference>
<dbReference type="STRING" id="526225.Gobs_3652"/>
<protein>
    <submittedName>
        <fullName evidence="12">Rhodopsin</fullName>
    </submittedName>
</protein>
<dbReference type="PANTHER" id="PTHR28286:SF2">
    <property type="entry name" value="BACTERIORHODOPSIN _OPSIN, NOPA (EUROFUNG)"/>
    <property type="match status" value="1"/>
</dbReference>
<feature type="transmembrane region" description="Helical" evidence="11">
    <location>
        <begin position="242"/>
        <end position="261"/>
    </location>
</feature>
<dbReference type="AlphaFoldDB" id="D2SCA9"/>
<organism evidence="12 13">
    <name type="scientific">Geodermatophilus obscurus (strain ATCC 25078 / DSM 43160 / JCM 3152 / CCUG 61914 / KCC A-0152 / KCTC 9177 / NBRC 13315 / NRRL B-3577 / G-20)</name>
    <dbReference type="NCBI Taxonomy" id="526225"/>
    <lineage>
        <taxon>Bacteria</taxon>
        <taxon>Bacillati</taxon>
        <taxon>Actinomycetota</taxon>
        <taxon>Actinomycetes</taxon>
        <taxon>Geodermatophilales</taxon>
        <taxon>Geodermatophilaceae</taxon>
        <taxon>Geodermatophilus</taxon>
    </lineage>
</organism>
<feature type="transmembrane region" description="Helical" evidence="11">
    <location>
        <begin position="144"/>
        <end position="166"/>
    </location>
</feature>
<dbReference type="GO" id="GO:0007602">
    <property type="term" value="P:phototransduction"/>
    <property type="evidence" value="ECO:0007669"/>
    <property type="project" value="UniProtKB-KW"/>
</dbReference>
<reference evidence="13" key="2">
    <citation type="submission" date="2010-01" db="EMBL/GenBank/DDBJ databases">
        <title>The complete genome of Geodermatophilus obscurus DSM 43160.</title>
        <authorList>
            <consortium name="US DOE Joint Genome Institute (JGI-PGF)"/>
            <person name="Lucas S."/>
            <person name="Copeland A."/>
            <person name="Lapidus A."/>
            <person name="Glavina del Rio T."/>
            <person name="Dalin E."/>
            <person name="Tice H."/>
            <person name="Bruce D."/>
            <person name="Goodwin L."/>
            <person name="Pitluck S."/>
            <person name="Kyrpides N."/>
            <person name="Mavromatis K."/>
            <person name="Ivanova N."/>
            <person name="Munk A.C."/>
            <person name="Brettin T."/>
            <person name="Detter J.C."/>
            <person name="Han C."/>
            <person name="Larimer F."/>
            <person name="Land M."/>
            <person name="Hauser L."/>
            <person name="Markowitz V."/>
            <person name="Cheng J.-F."/>
            <person name="Hugenholtz P."/>
            <person name="Woyke T."/>
            <person name="Wu D."/>
            <person name="Jando M."/>
            <person name="Schneider S."/>
            <person name="Klenk H.-P."/>
            <person name="Eisen J.A."/>
        </authorList>
    </citation>
    <scope>NUCLEOTIDE SEQUENCE [LARGE SCALE GENOMIC DNA]</scope>
    <source>
        <strain evidence="13">ATCC 25078 / DSM 43160 / JCM 3152 / KCC A-0152 / KCTC 9177 / NBRC 13315 / NRRL B-3577 / G-20</strain>
    </source>
</reference>
<comment type="similarity">
    <text evidence="2">Belongs to the archaeal/bacterial/fungal opsin family.</text>
</comment>
<evidence type="ECO:0000256" key="1">
    <source>
        <dbReference type="ARBA" id="ARBA00004141"/>
    </source>
</evidence>
<evidence type="ECO:0000256" key="2">
    <source>
        <dbReference type="ARBA" id="ARBA00008130"/>
    </source>
</evidence>
<feature type="transmembrane region" description="Helical" evidence="11">
    <location>
        <begin position="61"/>
        <end position="82"/>
    </location>
</feature>
<keyword evidence="3" id="KW-0600">Photoreceptor protein</keyword>
<evidence type="ECO:0000256" key="6">
    <source>
        <dbReference type="ARBA" id="ARBA00022925"/>
    </source>
</evidence>
<gene>
    <name evidence="12" type="ordered locus">Gobs_3652</name>
</gene>
<evidence type="ECO:0000256" key="3">
    <source>
        <dbReference type="ARBA" id="ARBA00022543"/>
    </source>
</evidence>
<dbReference type="EMBL" id="CP001867">
    <property type="protein sequence ID" value="ADB76237.1"/>
    <property type="molecule type" value="Genomic_DNA"/>
</dbReference>
<dbReference type="SMART" id="SM01021">
    <property type="entry name" value="Bac_rhodopsin"/>
    <property type="match status" value="1"/>
</dbReference>
<evidence type="ECO:0000313" key="12">
    <source>
        <dbReference type="EMBL" id="ADB76237.1"/>
    </source>
</evidence>
<keyword evidence="4" id="KW-0716">Sensory transduction</keyword>
<proteinExistence type="inferred from homology"/>
<dbReference type="eggNOG" id="COG5524">
    <property type="taxonomic scope" value="Bacteria"/>
</dbReference>
<feature type="transmembrane region" description="Helical" evidence="11">
    <location>
        <begin position="94"/>
        <end position="114"/>
    </location>
</feature>
<evidence type="ECO:0000256" key="10">
    <source>
        <dbReference type="ARBA" id="ARBA00023170"/>
    </source>
</evidence>
<evidence type="ECO:0000256" key="9">
    <source>
        <dbReference type="ARBA" id="ARBA00023136"/>
    </source>
</evidence>
<dbReference type="GO" id="GO:0009881">
    <property type="term" value="F:photoreceptor activity"/>
    <property type="evidence" value="ECO:0007669"/>
    <property type="project" value="UniProtKB-KW"/>
</dbReference>
<dbReference type="Gene3D" id="1.20.1070.10">
    <property type="entry name" value="Rhodopsin 7-helix transmembrane proteins"/>
    <property type="match status" value="1"/>
</dbReference>